<dbReference type="OrthoDB" id="9785826at2"/>
<gene>
    <name evidence="3" type="ORF">CLV40_11786</name>
</gene>
<keyword evidence="2" id="KW-0560">Oxidoreductase</keyword>
<accession>A0A2S6GI06</accession>
<dbReference type="PANTHER" id="PTHR24320:SF274">
    <property type="entry name" value="CHAIN DEHYDROGENASE, PUTATIVE (AFU_ORTHOLOGUE AFUA_4G00440)-RELATED"/>
    <property type="match status" value="1"/>
</dbReference>
<dbReference type="Gene3D" id="3.40.50.720">
    <property type="entry name" value="NAD(P)-binding Rossmann-like Domain"/>
    <property type="match status" value="1"/>
</dbReference>
<dbReference type="Proteomes" id="UP000239203">
    <property type="component" value="Unassembled WGS sequence"/>
</dbReference>
<evidence type="ECO:0000256" key="1">
    <source>
        <dbReference type="ARBA" id="ARBA00006484"/>
    </source>
</evidence>
<dbReference type="PRINTS" id="PR00081">
    <property type="entry name" value="GDHRDH"/>
</dbReference>
<dbReference type="InterPro" id="IPR002347">
    <property type="entry name" value="SDR_fam"/>
</dbReference>
<comment type="caution">
    <text evidence="3">The sequence shown here is derived from an EMBL/GenBank/DDBJ whole genome shotgun (WGS) entry which is preliminary data.</text>
</comment>
<dbReference type="Pfam" id="PF00106">
    <property type="entry name" value="adh_short"/>
    <property type="match status" value="1"/>
</dbReference>
<organism evidence="3 4">
    <name type="scientific">Actinokineospora auranticolor</name>
    <dbReference type="NCBI Taxonomy" id="155976"/>
    <lineage>
        <taxon>Bacteria</taxon>
        <taxon>Bacillati</taxon>
        <taxon>Actinomycetota</taxon>
        <taxon>Actinomycetes</taxon>
        <taxon>Pseudonocardiales</taxon>
        <taxon>Pseudonocardiaceae</taxon>
        <taxon>Actinokineospora</taxon>
    </lineage>
</organism>
<evidence type="ECO:0000256" key="2">
    <source>
        <dbReference type="ARBA" id="ARBA00023002"/>
    </source>
</evidence>
<dbReference type="EMBL" id="PTIX01000017">
    <property type="protein sequence ID" value="PPK64847.1"/>
    <property type="molecule type" value="Genomic_DNA"/>
</dbReference>
<keyword evidence="4" id="KW-1185">Reference proteome</keyword>
<dbReference type="AlphaFoldDB" id="A0A2S6GI06"/>
<comment type="similarity">
    <text evidence="1">Belongs to the short-chain dehydrogenases/reductases (SDR) family.</text>
</comment>
<dbReference type="SUPFAM" id="SSF51735">
    <property type="entry name" value="NAD(P)-binding Rossmann-fold domains"/>
    <property type="match status" value="1"/>
</dbReference>
<dbReference type="RefSeq" id="WP_104481614.1">
    <property type="nucleotide sequence ID" value="NZ_CP154825.1"/>
</dbReference>
<evidence type="ECO:0000313" key="4">
    <source>
        <dbReference type="Proteomes" id="UP000239203"/>
    </source>
</evidence>
<dbReference type="GO" id="GO:0016491">
    <property type="term" value="F:oxidoreductase activity"/>
    <property type="evidence" value="ECO:0007669"/>
    <property type="project" value="UniProtKB-KW"/>
</dbReference>
<proteinExistence type="inferred from homology"/>
<dbReference type="PANTHER" id="PTHR24320">
    <property type="entry name" value="RETINOL DEHYDROGENASE"/>
    <property type="match status" value="1"/>
</dbReference>
<protein>
    <submittedName>
        <fullName evidence="3">NAD(P)-dependent dehydrogenase (Short-subunit alcohol dehydrogenase family)</fullName>
    </submittedName>
</protein>
<reference evidence="3 4" key="1">
    <citation type="submission" date="2018-02" db="EMBL/GenBank/DDBJ databases">
        <title>Genomic Encyclopedia of Archaeal and Bacterial Type Strains, Phase II (KMG-II): from individual species to whole genera.</title>
        <authorList>
            <person name="Goeker M."/>
        </authorList>
    </citation>
    <scope>NUCLEOTIDE SEQUENCE [LARGE SCALE GENOMIC DNA]</scope>
    <source>
        <strain evidence="3 4">YU 961-1</strain>
    </source>
</reference>
<name>A0A2S6GI06_9PSEU</name>
<sequence length="261" mass="28468">MARVFITGSTDGLGLLAARHLLDDGHEVTLHARNDRRASDVRRAEPRASAVVVGDLSDMSATRDVAAQVNALGRHDAVIHNVSLGHLERRRAETVDGVEHVFAVNVIAPYLLTALITPPDRLVYVSSGMHHGADTSLGDLQWTRRHWNGSAAYSDSKFHEILLTNAVSRRWPHIPANSINPGWVPTRMGGRGAPDDLTLGATTQTWLATSADPAARVTGRYFFHREEVDPHPDVYATELQDELLSYCADLTGTPLPQAQPA</sequence>
<evidence type="ECO:0000313" key="3">
    <source>
        <dbReference type="EMBL" id="PPK64847.1"/>
    </source>
</evidence>
<dbReference type="InterPro" id="IPR036291">
    <property type="entry name" value="NAD(P)-bd_dom_sf"/>
</dbReference>